<evidence type="ECO:0000313" key="2">
    <source>
        <dbReference type="EMBL" id="QDU98562.1"/>
    </source>
</evidence>
<evidence type="ECO:0000313" key="3">
    <source>
        <dbReference type="Proteomes" id="UP000317648"/>
    </source>
</evidence>
<feature type="transmembrane region" description="Helical" evidence="1">
    <location>
        <begin position="17"/>
        <end position="38"/>
    </location>
</feature>
<sequence>MRTGSQKEPGVTPTTQFFWIGLTITSTAGSMFLFFCLLDASELVLPSSAEARG</sequence>
<accession>A0A518E3B5</accession>
<keyword evidence="1" id="KW-0472">Membrane</keyword>
<dbReference type="KEGG" id="lcre:Pla8534_64320"/>
<reference evidence="2 3" key="1">
    <citation type="submission" date="2019-02" db="EMBL/GenBank/DDBJ databases">
        <title>Deep-cultivation of Planctomycetes and their phenomic and genomic characterization uncovers novel biology.</title>
        <authorList>
            <person name="Wiegand S."/>
            <person name="Jogler M."/>
            <person name="Boedeker C."/>
            <person name="Pinto D."/>
            <person name="Vollmers J."/>
            <person name="Rivas-Marin E."/>
            <person name="Kohn T."/>
            <person name="Peeters S.H."/>
            <person name="Heuer A."/>
            <person name="Rast P."/>
            <person name="Oberbeckmann S."/>
            <person name="Bunk B."/>
            <person name="Jeske O."/>
            <person name="Meyerdierks A."/>
            <person name="Storesund J.E."/>
            <person name="Kallscheuer N."/>
            <person name="Luecker S."/>
            <person name="Lage O.M."/>
            <person name="Pohl T."/>
            <person name="Merkel B.J."/>
            <person name="Hornburger P."/>
            <person name="Mueller R.-W."/>
            <person name="Bruemmer F."/>
            <person name="Labrenz M."/>
            <person name="Spormann A.M."/>
            <person name="Op den Camp H."/>
            <person name="Overmann J."/>
            <person name="Amann R."/>
            <person name="Jetten M.S.M."/>
            <person name="Mascher T."/>
            <person name="Medema M.H."/>
            <person name="Devos D.P."/>
            <person name="Kaster A.-K."/>
            <person name="Ovreas L."/>
            <person name="Rohde M."/>
            <person name="Galperin M.Y."/>
            <person name="Jogler C."/>
        </authorList>
    </citation>
    <scope>NUCLEOTIDE SEQUENCE [LARGE SCALE GENOMIC DNA]</scope>
    <source>
        <strain evidence="2 3">Pla85_3_4</strain>
    </source>
</reference>
<protein>
    <submittedName>
        <fullName evidence="2">Uncharacterized protein</fullName>
    </submittedName>
</protein>
<dbReference type="Proteomes" id="UP000317648">
    <property type="component" value="Chromosome"/>
</dbReference>
<keyword evidence="3" id="KW-1185">Reference proteome</keyword>
<keyword evidence="1" id="KW-1133">Transmembrane helix</keyword>
<gene>
    <name evidence="2" type="ORF">Pla8534_64320</name>
</gene>
<evidence type="ECO:0000256" key="1">
    <source>
        <dbReference type="SAM" id="Phobius"/>
    </source>
</evidence>
<organism evidence="2 3">
    <name type="scientific">Lignipirellula cremea</name>
    <dbReference type="NCBI Taxonomy" id="2528010"/>
    <lineage>
        <taxon>Bacteria</taxon>
        <taxon>Pseudomonadati</taxon>
        <taxon>Planctomycetota</taxon>
        <taxon>Planctomycetia</taxon>
        <taxon>Pirellulales</taxon>
        <taxon>Pirellulaceae</taxon>
        <taxon>Lignipirellula</taxon>
    </lineage>
</organism>
<keyword evidence="1" id="KW-0812">Transmembrane</keyword>
<name>A0A518E3B5_9BACT</name>
<proteinExistence type="predicted"/>
<dbReference type="AlphaFoldDB" id="A0A518E3B5"/>
<dbReference type="EMBL" id="CP036433">
    <property type="protein sequence ID" value="QDU98562.1"/>
    <property type="molecule type" value="Genomic_DNA"/>
</dbReference>